<proteinExistence type="predicted"/>
<evidence type="ECO:0000259" key="4">
    <source>
        <dbReference type="PROSITE" id="PS50929"/>
    </source>
</evidence>
<dbReference type="InterPro" id="IPR011527">
    <property type="entry name" value="ABC1_TM_dom"/>
</dbReference>
<dbReference type="GO" id="GO:0005524">
    <property type="term" value="F:ATP binding"/>
    <property type="evidence" value="ECO:0007669"/>
    <property type="project" value="InterPro"/>
</dbReference>
<dbReference type="GO" id="GO:0016020">
    <property type="term" value="C:membrane"/>
    <property type="evidence" value="ECO:0007669"/>
    <property type="project" value="InterPro"/>
</dbReference>
<keyword evidence="3" id="KW-0472">Membrane</keyword>
<evidence type="ECO:0000313" key="6">
    <source>
        <dbReference type="Proteomes" id="UP001234989"/>
    </source>
</evidence>
<dbReference type="SUPFAM" id="SSF56219">
    <property type="entry name" value="DNase I-like"/>
    <property type="match status" value="1"/>
</dbReference>
<dbReference type="Gene3D" id="1.20.1560.10">
    <property type="entry name" value="ABC transporter type 1, transmembrane domain"/>
    <property type="match status" value="1"/>
</dbReference>
<dbReference type="EMBL" id="CP133623">
    <property type="protein sequence ID" value="WMV58423.1"/>
    <property type="molecule type" value="Genomic_DNA"/>
</dbReference>
<dbReference type="InterPro" id="IPR036640">
    <property type="entry name" value="ABC1_TM_sf"/>
</dbReference>
<evidence type="ECO:0000256" key="2">
    <source>
        <dbReference type="ARBA" id="ARBA00022989"/>
    </source>
</evidence>
<keyword evidence="2" id="KW-1133">Transmembrane helix</keyword>
<name>A0AAF0V852_SOLVR</name>
<dbReference type="InterPro" id="IPR036691">
    <property type="entry name" value="Endo/exonu/phosph_ase_sf"/>
</dbReference>
<reference evidence="5" key="1">
    <citation type="submission" date="2023-08" db="EMBL/GenBank/DDBJ databases">
        <title>A de novo genome assembly of Solanum verrucosum Schlechtendal, a Mexican diploid species geographically isolated from the other diploid A-genome species in potato relatives.</title>
        <authorList>
            <person name="Hosaka K."/>
        </authorList>
    </citation>
    <scope>NUCLEOTIDE SEQUENCE</scope>
    <source>
        <tissue evidence="5">Young leaves</tissue>
    </source>
</reference>
<dbReference type="PANTHER" id="PTHR33710">
    <property type="entry name" value="BNAC02G09200D PROTEIN"/>
    <property type="match status" value="1"/>
</dbReference>
<feature type="domain" description="ABC transmembrane type-1" evidence="4">
    <location>
        <begin position="1"/>
        <end position="97"/>
    </location>
</feature>
<dbReference type="PROSITE" id="PS50929">
    <property type="entry name" value="ABC_TM1F"/>
    <property type="match status" value="1"/>
</dbReference>
<organism evidence="5 6">
    <name type="scientific">Solanum verrucosum</name>
    <dbReference type="NCBI Taxonomy" id="315347"/>
    <lineage>
        <taxon>Eukaryota</taxon>
        <taxon>Viridiplantae</taxon>
        <taxon>Streptophyta</taxon>
        <taxon>Embryophyta</taxon>
        <taxon>Tracheophyta</taxon>
        <taxon>Spermatophyta</taxon>
        <taxon>Magnoliopsida</taxon>
        <taxon>eudicotyledons</taxon>
        <taxon>Gunneridae</taxon>
        <taxon>Pentapetalae</taxon>
        <taxon>asterids</taxon>
        <taxon>lamiids</taxon>
        <taxon>Solanales</taxon>
        <taxon>Solanaceae</taxon>
        <taxon>Solanoideae</taxon>
        <taxon>Solaneae</taxon>
        <taxon>Solanum</taxon>
    </lineage>
</organism>
<dbReference type="PANTHER" id="PTHR33710:SF71">
    <property type="entry name" value="ENDONUCLEASE_EXONUCLEASE_PHOSPHATASE DOMAIN-CONTAINING PROTEIN"/>
    <property type="match status" value="1"/>
</dbReference>
<dbReference type="GO" id="GO:0140359">
    <property type="term" value="F:ABC-type transporter activity"/>
    <property type="evidence" value="ECO:0007669"/>
    <property type="project" value="InterPro"/>
</dbReference>
<evidence type="ECO:0000313" key="5">
    <source>
        <dbReference type="EMBL" id="WMV58423.1"/>
    </source>
</evidence>
<protein>
    <recommendedName>
        <fullName evidence="4">ABC transmembrane type-1 domain-containing protein</fullName>
    </recommendedName>
</protein>
<keyword evidence="6" id="KW-1185">Reference proteome</keyword>
<accession>A0AAF0V852</accession>
<evidence type="ECO:0000256" key="3">
    <source>
        <dbReference type="ARBA" id="ARBA00023136"/>
    </source>
</evidence>
<keyword evidence="1" id="KW-0812">Transmembrane</keyword>
<dbReference type="Gene3D" id="3.60.10.10">
    <property type="entry name" value="Endonuclease/exonuclease/phosphatase"/>
    <property type="match status" value="1"/>
</dbReference>
<evidence type="ECO:0000256" key="1">
    <source>
        <dbReference type="ARBA" id="ARBA00022692"/>
    </source>
</evidence>
<dbReference type="AlphaFoldDB" id="A0AAF0V852"/>
<dbReference type="Proteomes" id="UP001234989">
    <property type="component" value="Chromosome 12"/>
</dbReference>
<sequence length="864" mass="98094">MRTVRVYGTEEQELQRYARWMGKLADITLRQSAAYGYWNFSFNTLYHSTQVIAVLVGGISILAGHITAEQLTKFVLYSEWLIYSTWWVGDNFSSLMQSIGASEKVFQLMDLGSSGKFIDKGERGDGDSVPNSVQLVHEGLTFKVQIWVETPARVVSDERTPAVPNNQRSKVLIGYRGDESLLGFTDVGSSYNPAILKQPAVPACEPLQRSTTPKKSKHVRKGGKMGPDLLAQFISSGPLIENPFTQLNDPITAELEAISIPPSASRCIKIKGTELEENAMEKETDTEDNVDRETVEVSDKCPDLPDSHLPLENYCFQELNSQRGEENNSLTTIEDVVPLNQCSPEEEDDSDFDVPIWIHQNIIKLAKDFGVNIKGCKEEATRLFMKIDSMRQNNTDKGGKNLNSTSVVKGSKELKSLECGSNFRKTKIQGDVRNIIKDLWANRGVEFCQLEASGPRGGILILGDGKVWTGEVSSVGAYSISCKFTVCGDFNTVRFPSEKKNCSRITNSMTDLSDFIEDMSLLDLQLAGGRYTWRKGDKHDIAARLDRFLVSDEWNGGFKNIKQSILQKVTSDHSPILLQCGNWEPVRSYFEFENWWLQTEGFLDRVKEWWRSFDCEGRPDFILAFKLKALKVKLREWSKSAQGNLALQKQNIVNQLAEFEKVQDQRAVGEEEIHLKAELLLEFENIAKYEEIAWRQRSRVNWLKQGDNNTKFFHRTANSHRRYNNIDELNVGGEVVRNPEDIKKEIIAFYQNLYSETETWRPSGGCRMNHKINAEDNFMLQKEFEDQEIWDSVKLCASDKAPGPDGFTMVFDTHCWEVIGKDVIATIKNFHERCVFEKSFNSTYVALIPKKMGAKELMTSDPLA</sequence>
<dbReference type="SUPFAM" id="SSF90123">
    <property type="entry name" value="ABC transporter transmembrane region"/>
    <property type="match status" value="1"/>
</dbReference>
<gene>
    <name evidence="5" type="ORF">MTR67_051808</name>
</gene>